<feature type="region of interest" description="Disordered" evidence="1">
    <location>
        <begin position="68"/>
        <end position="145"/>
    </location>
</feature>
<reference evidence="2" key="1">
    <citation type="submission" date="2022-03" db="EMBL/GenBank/DDBJ databases">
        <title>Draft genome sequence of Aduncisulcus paluster, a free-living microaerophilic Fornicata.</title>
        <authorList>
            <person name="Yuyama I."/>
            <person name="Kume K."/>
            <person name="Tamura T."/>
            <person name="Inagaki Y."/>
            <person name="Hashimoto T."/>
        </authorList>
    </citation>
    <scope>NUCLEOTIDE SEQUENCE</scope>
    <source>
        <strain evidence="2">NY0171</strain>
    </source>
</reference>
<evidence type="ECO:0000313" key="3">
    <source>
        <dbReference type="Proteomes" id="UP001057375"/>
    </source>
</evidence>
<feature type="compositionally biased region" description="Basic residues" evidence="1">
    <location>
        <begin position="136"/>
        <end position="145"/>
    </location>
</feature>
<protein>
    <submittedName>
        <fullName evidence="2">Uncharacterized protein</fullName>
    </submittedName>
</protein>
<proteinExistence type="predicted"/>
<accession>A0ABQ5KII9</accession>
<dbReference type="Proteomes" id="UP001057375">
    <property type="component" value="Unassembled WGS sequence"/>
</dbReference>
<keyword evidence="3" id="KW-1185">Reference proteome</keyword>
<feature type="compositionally biased region" description="Basic and acidic residues" evidence="1">
    <location>
        <begin position="72"/>
        <end position="92"/>
    </location>
</feature>
<organism evidence="2 3">
    <name type="scientific">Aduncisulcus paluster</name>
    <dbReference type="NCBI Taxonomy" id="2918883"/>
    <lineage>
        <taxon>Eukaryota</taxon>
        <taxon>Metamonada</taxon>
        <taxon>Carpediemonas-like organisms</taxon>
        <taxon>Aduncisulcus</taxon>
    </lineage>
</organism>
<evidence type="ECO:0000313" key="2">
    <source>
        <dbReference type="EMBL" id="GKT31288.1"/>
    </source>
</evidence>
<feature type="region of interest" description="Disordered" evidence="1">
    <location>
        <begin position="1"/>
        <end position="22"/>
    </location>
</feature>
<sequence length="145" mass="17422">MQMRGIRKRKCPSNNNWRKKETSVRCWNGNSDFRKEIKGNIQWEMDKKQGKGANLDLFIQEFTMEDELTAGKSDRTLKEKKDRKSSKKDSKKDKKSKKKDKKDKKQKKKEKKDSKSKKEKRSKHQYPEDIIDPPQHRHQQKMNQS</sequence>
<feature type="compositionally biased region" description="Basic residues" evidence="1">
    <location>
        <begin position="93"/>
        <end position="124"/>
    </location>
</feature>
<dbReference type="EMBL" id="BQXS01002001">
    <property type="protein sequence ID" value="GKT31288.1"/>
    <property type="molecule type" value="Genomic_DNA"/>
</dbReference>
<evidence type="ECO:0000256" key="1">
    <source>
        <dbReference type="SAM" id="MobiDB-lite"/>
    </source>
</evidence>
<comment type="caution">
    <text evidence="2">The sequence shown here is derived from an EMBL/GenBank/DDBJ whole genome shotgun (WGS) entry which is preliminary data.</text>
</comment>
<gene>
    <name evidence="2" type="ORF">ADUPG1_001949</name>
</gene>
<name>A0ABQ5KII9_9EUKA</name>
<feature type="compositionally biased region" description="Basic residues" evidence="1">
    <location>
        <begin position="1"/>
        <end position="11"/>
    </location>
</feature>